<evidence type="ECO:0008006" key="3">
    <source>
        <dbReference type="Google" id="ProtNLM"/>
    </source>
</evidence>
<gene>
    <name evidence="1" type="ORF">SISNIDRAFT_457244</name>
</gene>
<sequence>MHPLTYSFLHLRSSFSKIAARLDSSHKPRGSPASTEVWKIPELVALIASELECHKYKDNGPMAALSCLAQVNRTVSSIALAVLYSDIRGSLLNLLSILSPIAPSNTGFAFTRPLEKSDWERFLNYTRLVKEIRFSHKKDFAYSPEIFSVMDASRPSIVLFPALKRLSGHELSSSMEPMYRFLFRTGIISLDLDHWTPPSRVLQNIRITSSSLIELKLGCYLPSQAMALDALTHSELVALVPELVLIEEIALPASFVTSAVFEMLSQKRYLRVLELYPEETAASHSDLFEYAFDFPDSGFAALRSITLQETSSKPHERLSVHNGISTLRSVRIFLSGNPRPHCSQGYFDSLSMFTFIQDLTVYATVRGDNDEITDPLVGFSVLKPLLSLSMMRHFSFENEYPISLEDCHIEKIARAWPALESFSFCNDIRFSEVQTKLTLSCLLSFAELCQNIDTLTLAVNACCFPPLRPKDNTIFAQEEIDFNAAFSPINDPIMVAFFLADIIPLSGTVTCEMGNDWASMNSPRVKMWEDVADVIGMVRKSNARAVRRAAEAEVSDRDSSSDSDD</sequence>
<reference evidence="1 2" key="1">
    <citation type="journal article" date="2016" name="Mol. Biol. Evol.">
        <title>Comparative Genomics of Early-Diverging Mushroom-Forming Fungi Provides Insights into the Origins of Lignocellulose Decay Capabilities.</title>
        <authorList>
            <person name="Nagy L.G."/>
            <person name="Riley R."/>
            <person name="Tritt A."/>
            <person name="Adam C."/>
            <person name="Daum C."/>
            <person name="Floudas D."/>
            <person name="Sun H."/>
            <person name="Yadav J.S."/>
            <person name="Pangilinan J."/>
            <person name="Larsson K.H."/>
            <person name="Matsuura K."/>
            <person name="Barry K."/>
            <person name="Labutti K."/>
            <person name="Kuo R."/>
            <person name="Ohm R.A."/>
            <person name="Bhattacharya S.S."/>
            <person name="Shirouzu T."/>
            <person name="Yoshinaga Y."/>
            <person name="Martin F.M."/>
            <person name="Grigoriev I.V."/>
            <person name="Hibbett D.S."/>
        </authorList>
    </citation>
    <scope>NUCLEOTIDE SEQUENCE [LARGE SCALE GENOMIC DNA]</scope>
    <source>
        <strain evidence="1 2">HHB9708</strain>
    </source>
</reference>
<dbReference type="AlphaFoldDB" id="A0A164RUZ2"/>
<evidence type="ECO:0000313" key="1">
    <source>
        <dbReference type="EMBL" id="KZS90910.1"/>
    </source>
</evidence>
<keyword evidence="2" id="KW-1185">Reference proteome</keyword>
<dbReference type="EMBL" id="KV419418">
    <property type="protein sequence ID" value="KZS90910.1"/>
    <property type="molecule type" value="Genomic_DNA"/>
</dbReference>
<protein>
    <recommendedName>
        <fullName evidence="3">F-box domain-containing protein</fullName>
    </recommendedName>
</protein>
<dbReference type="OrthoDB" id="2841072at2759"/>
<organism evidence="1 2">
    <name type="scientific">Sistotremastrum niveocremeum HHB9708</name>
    <dbReference type="NCBI Taxonomy" id="1314777"/>
    <lineage>
        <taxon>Eukaryota</taxon>
        <taxon>Fungi</taxon>
        <taxon>Dikarya</taxon>
        <taxon>Basidiomycota</taxon>
        <taxon>Agaricomycotina</taxon>
        <taxon>Agaricomycetes</taxon>
        <taxon>Sistotremastrales</taxon>
        <taxon>Sistotremastraceae</taxon>
        <taxon>Sertulicium</taxon>
        <taxon>Sertulicium niveocremeum</taxon>
    </lineage>
</organism>
<proteinExistence type="predicted"/>
<name>A0A164RUZ2_9AGAM</name>
<evidence type="ECO:0000313" key="2">
    <source>
        <dbReference type="Proteomes" id="UP000076722"/>
    </source>
</evidence>
<accession>A0A164RUZ2</accession>
<dbReference type="Proteomes" id="UP000076722">
    <property type="component" value="Unassembled WGS sequence"/>
</dbReference>